<sequence length="393" mass="43480">MGMLDDDDNVSLPTEGLESSNVGSRLRTMLRSEYIAKLPPDSVYSRAISPHCRDYKILYSAKPKTILICQSPFNPDARAAALELEEFITSALNVNVVMDEMPLAQETNFKVYAGQLARERVEGPSYSSVDLVISIGGDGTILNVCRLFSRSVPPVIGLSMGSLGYMAKFKMDDVKNILQKIDTKGFNISLRARLIVKLLDENEHVVRKFTALNECVVDRGISPYITTLDVYYDGNYLTTVSGDGLLVATPSGSTAYSMSAGGPIVHPNVRSMLFTVICPHSISYRPLVLPADSQIEIAVPQDNRGDVRLCVDGYNCGMLKHGESVRIACAEHAFPLVLPDDAETVTEWCKSLREHLHWNFRVRQKRLYTKGDTNVDDPDDTETETTKVDTMAN</sequence>
<organism evidence="9 10">
    <name type="scientific">Babesia microti (strain RI)</name>
    <dbReference type="NCBI Taxonomy" id="1133968"/>
    <lineage>
        <taxon>Eukaryota</taxon>
        <taxon>Sar</taxon>
        <taxon>Alveolata</taxon>
        <taxon>Apicomplexa</taxon>
        <taxon>Aconoidasida</taxon>
        <taxon>Piroplasmida</taxon>
        <taxon>Babesiidae</taxon>
        <taxon>Babesia</taxon>
    </lineage>
</organism>
<proteinExistence type="inferred from homology"/>
<dbReference type="GeneID" id="24425602"/>
<dbReference type="SUPFAM" id="SSF111331">
    <property type="entry name" value="NAD kinase/diacylglycerol kinase-like"/>
    <property type="match status" value="1"/>
</dbReference>
<reference evidence="9 10" key="3">
    <citation type="journal article" date="2016" name="Sci. Rep.">
        <title>Genome-wide diversity and gene expression profiling of Babesia microti isolates identify polymorphic genes that mediate host-pathogen interactions.</title>
        <authorList>
            <person name="Silva J.C."/>
            <person name="Cornillot E."/>
            <person name="McCracken C."/>
            <person name="Usmani-Brown S."/>
            <person name="Dwivedi A."/>
            <person name="Ifeonu O.O."/>
            <person name="Crabtree J."/>
            <person name="Gotia H.T."/>
            <person name="Virji A.Z."/>
            <person name="Reynes C."/>
            <person name="Colinge J."/>
            <person name="Kumar V."/>
            <person name="Lawres L."/>
            <person name="Pazzi J.E."/>
            <person name="Pablo J.V."/>
            <person name="Hung C."/>
            <person name="Brancato J."/>
            <person name="Kumari P."/>
            <person name="Orvis J."/>
            <person name="Tretina K."/>
            <person name="Chibucos M."/>
            <person name="Ott S."/>
            <person name="Sadzewicz L."/>
            <person name="Sengamalay N."/>
            <person name="Shetty A.C."/>
            <person name="Su Q."/>
            <person name="Tallon L."/>
            <person name="Fraser C.M."/>
            <person name="Frutos R."/>
            <person name="Molina D.M."/>
            <person name="Krause P.J."/>
            <person name="Ben Mamoun C."/>
        </authorList>
    </citation>
    <scope>NUCLEOTIDE SEQUENCE [LARGE SCALE GENOMIC DNA]</scope>
    <source>
        <strain evidence="9 10">RI</strain>
    </source>
</reference>
<keyword evidence="10" id="KW-1185">Reference proteome</keyword>
<keyword evidence="4 9" id="KW-0418">Kinase</keyword>
<evidence type="ECO:0000256" key="1">
    <source>
        <dbReference type="ARBA" id="ARBA00010995"/>
    </source>
</evidence>
<reference evidence="9 10" key="1">
    <citation type="journal article" date="2012" name="Nucleic Acids Res.">
        <title>Sequencing of the smallest Apicomplexan genome from the human pathogen Babesia microti.</title>
        <authorList>
            <person name="Cornillot E."/>
            <person name="Hadj-Kaddour K."/>
            <person name="Dassouli A."/>
            <person name="Noel B."/>
            <person name="Ranwez V."/>
            <person name="Vacherie B."/>
            <person name="Augagneur Y."/>
            <person name="Bres V."/>
            <person name="Duclos A."/>
            <person name="Randazzo S."/>
            <person name="Carcy B."/>
            <person name="Debierre-Grockiego F."/>
            <person name="Delbecq S."/>
            <person name="Moubri-Menage K."/>
            <person name="Shams-Eldin H."/>
            <person name="Usmani-Brown S."/>
            <person name="Bringaud F."/>
            <person name="Wincker P."/>
            <person name="Vivares C.P."/>
            <person name="Schwarz R.T."/>
            <person name="Schetters T.P."/>
            <person name="Krause P.J."/>
            <person name="Gorenflot A."/>
            <person name="Berry V."/>
            <person name="Barbe V."/>
            <person name="Ben Mamoun C."/>
        </authorList>
    </citation>
    <scope>NUCLEOTIDE SEQUENCE [LARGE SCALE GENOMIC DNA]</scope>
    <source>
        <strain evidence="9 10">RI</strain>
    </source>
</reference>
<accession>A0A0K3ASF9</accession>
<comment type="similarity">
    <text evidence="1">Belongs to the NAD kinase family.</text>
</comment>
<dbReference type="InterPro" id="IPR017437">
    <property type="entry name" value="ATP-NAD_kinase_PpnK-typ_C"/>
</dbReference>
<dbReference type="FunFam" id="2.60.200.30:FF:000009">
    <property type="entry name" value="Poly(P)/ATP NAD kinase"/>
    <property type="match status" value="1"/>
</dbReference>
<dbReference type="InterPro" id="IPR002504">
    <property type="entry name" value="NADK"/>
</dbReference>
<feature type="compositionally biased region" description="Acidic residues" evidence="8">
    <location>
        <begin position="374"/>
        <end position="383"/>
    </location>
</feature>
<dbReference type="AlphaFoldDB" id="A0A0K3ASF9"/>
<keyword evidence="6" id="KW-0521">NADP</keyword>
<keyword evidence="7" id="KW-0520">NAD</keyword>
<evidence type="ECO:0000313" key="9">
    <source>
        <dbReference type="EMBL" id="CTQ41553.1"/>
    </source>
</evidence>
<dbReference type="InterPro" id="IPR017438">
    <property type="entry name" value="ATP-NAD_kinase_N"/>
</dbReference>
<dbReference type="GO" id="GO:0005524">
    <property type="term" value="F:ATP binding"/>
    <property type="evidence" value="ECO:0007669"/>
    <property type="project" value="UniProtKB-KW"/>
</dbReference>
<evidence type="ECO:0000256" key="6">
    <source>
        <dbReference type="ARBA" id="ARBA00022857"/>
    </source>
</evidence>
<dbReference type="PANTHER" id="PTHR20275">
    <property type="entry name" value="NAD KINASE"/>
    <property type="match status" value="1"/>
</dbReference>
<dbReference type="RefSeq" id="XP_012649564.1">
    <property type="nucleotide sequence ID" value="XM_012794110.1"/>
</dbReference>
<evidence type="ECO:0000256" key="4">
    <source>
        <dbReference type="ARBA" id="ARBA00022777"/>
    </source>
</evidence>
<dbReference type="GO" id="GO:0003951">
    <property type="term" value="F:NAD+ kinase activity"/>
    <property type="evidence" value="ECO:0007669"/>
    <property type="project" value="UniProtKB-EC"/>
</dbReference>
<evidence type="ECO:0000256" key="2">
    <source>
        <dbReference type="ARBA" id="ARBA00022679"/>
    </source>
</evidence>
<dbReference type="VEuPathDB" id="PiroplasmaDB:BMR1_03g04780"/>
<dbReference type="GO" id="GO:0019674">
    <property type="term" value="P:NAD+ metabolic process"/>
    <property type="evidence" value="ECO:0007669"/>
    <property type="project" value="InterPro"/>
</dbReference>
<dbReference type="EMBL" id="LN871598">
    <property type="protein sequence ID" value="CTQ41553.1"/>
    <property type="molecule type" value="Genomic_DNA"/>
</dbReference>
<dbReference type="GO" id="GO:0006741">
    <property type="term" value="P:NADP+ biosynthetic process"/>
    <property type="evidence" value="ECO:0007669"/>
    <property type="project" value="InterPro"/>
</dbReference>
<dbReference type="OrthoDB" id="24581at2759"/>
<dbReference type="KEGG" id="bmic:BMR1_03g04780"/>
<reference evidence="9 10" key="2">
    <citation type="journal article" date="2013" name="PLoS ONE">
        <title>Whole genome mapping and re-organization of the nuclear and mitochondrial genomes of Babesia microti isolates.</title>
        <authorList>
            <person name="Cornillot E."/>
            <person name="Dassouli A."/>
            <person name="Garg A."/>
            <person name="Pachikara N."/>
            <person name="Randazzo S."/>
            <person name="Depoix D."/>
            <person name="Carcy B."/>
            <person name="Delbecq S."/>
            <person name="Frutos R."/>
            <person name="Silva J.C."/>
            <person name="Sutton R."/>
            <person name="Krause P.J."/>
            <person name="Mamoun C.B."/>
        </authorList>
    </citation>
    <scope>NUCLEOTIDE SEQUENCE [LARGE SCALE GENOMIC DNA]</scope>
    <source>
        <strain evidence="9 10">RI</strain>
    </source>
</reference>
<keyword evidence="5" id="KW-0067">ATP-binding</keyword>
<dbReference type="InterPro" id="IPR016064">
    <property type="entry name" value="NAD/diacylglycerol_kinase_sf"/>
</dbReference>
<dbReference type="EC" id="2.7.1.23" evidence="9"/>
<dbReference type="Gene3D" id="3.40.50.10330">
    <property type="entry name" value="Probable inorganic polyphosphate/atp-NAD kinase, domain 1"/>
    <property type="match status" value="1"/>
</dbReference>
<evidence type="ECO:0000313" key="10">
    <source>
        <dbReference type="Proteomes" id="UP000002899"/>
    </source>
</evidence>
<keyword evidence="2 9" id="KW-0808">Transferase</keyword>
<dbReference type="Proteomes" id="UP000002899">
    <property type="component" value="Chromosome III"/>
</dbReference>
<dbReference type="HAMAP" id="MF_00361">
    <property type="entry name" value="NAD_kinase"/>
    <property type="match status" value="1"/>
</dbReference>
<protein>
    <submittedName>
        <fullName evidence="9">NAD+ kinase</fullName>
        <ecNumber evidence="9">2.7.1.23</ecNumber>
    </submittedName>
</protein>
<evidence type="ECO:0000256" key="8">
    <source>
        <dbReference type="SAM" id="MobiDB-lite"/>
    </source>
</evidence>
<dbReference type="PANTHER" id="PTHR20275:SF0">
    <property type="entry name" value="NAD KINASE"/>
    <property type="match status" value="1"/>
</dbReference>
<dbReference type="OMA" id="RIACAEH"/>
<dbReference type="Pfam" id="PF20143">
    <property type="entry name" value="NAD_kinase_C"/>
    <property type="match status" value="1"/>
</dbReference>
<gene>
    <name evidence="9" type="ORF">BMR1_03g04780</name>
</gene>
<evidence type="ECO:0000256" key="7">
    <source>
        <dbReference type="ARBA" id="ARBA00023027"/>
    </source>
</evidence>
<dbReference type="Gene3D" id="2.60.200.30">
    <property type="entry name" value="Probable inorganic polyphosphate/atp-NAD kinase, domain 2"/>
    <property type="match status" value="1"/>
</dbReference>
<dbReference type="Pfam" id="PF01513">
    <property type="entry name" value="NAD_kinase"/>
    <property type="match status" value="1"/>
</dbReference>
<evidence type="ECO:0000256" key="3">
    <source>
        <dbReference type="ARBA" id="ARBA00022741"/>
    </source>
</evidence>
<keyword evidence="3" id="KW-0547">Nucleotide-binding</keyword>
<evidence type="ECO:0000256" key="5">
    <source>
        <dbReference type="ARBA" id="ARBA00022840"/>
    </source>
</evidence>
<feature type="region of interest" description="Disordered" evidence="8">
    <location>
        <begin position="371"/>
        <end position="393"/>
    </location>
</feature>
<name>A0A0K3ASF9_BABMR</name>